<feature type="domain" description="HTH lysR-type" evidence="5">
    <location>
        <begin position="24"/>
        <end position="76"/>
    </location>
</feature>
<comment type="caution">
    <text evidence="6">The sequence shown here is derived from an EMBL/GenBank/DDBJ whole genome shotgun (WGS) entry which is preliminary data.</text>
</comment>
<dbReference type="InterPro" id="IPR036390">
    <property type="entry name" value="WH_DNA-bd_sf"/>
</dbReference>
<dbReference type="InterPro" id="IPR005119">
    <property type="entry name" value="LysR_subst-bd"/>
</dbReference>
<dbReference type="AlphaFoldDB" id="A0A2S9Q8J8"/>
<evidence type="ECO:0000256" key="1">
    <source>
        <dbReference type="ARBA" id="ARBA00009437"/>
    </source>
</evidence>
<evidence type="ECO:0000259" key="5">
    <source>
        <dbReference type="PROSITE" id="PS50931"/>
    </source>
</evidence>
<dbReference type="Pfam" id="PF03466">
    <property type="entry name" value="LysR_substrate"/>
    <property type="match status" value="1"/>
</dbReference>
<dbReference type="OrthoDB" id="7506954at2"/>
<evidence type="ECO:0000256" key="2">
    <source>
        <dbReference type="ARBA" id="ARBA00023015"/>
    </source>
</evidence>
<dbReference type="InterPro" id="IPR000847">
    <property type="entry name" value="LysR_HTH_N"/>
</dbReference>
<comment type="similarity">
    <text evidence="1">Belongs to the LysR transcriptional regulatory family.</text>
</comment>
<keyword evidence="2" id="KW-0805">Transcription regulation</keyword>
<dbReference type="Gene3D" id="1.10.10.10">
    <property type="entry name" value="Winged helix-like DNA-binding domain superfamily/Winged helix DNA-binding domain"/>
    <property type="match status" value="1"/>
</dbReference>
<dbReference type="Pfam" id="PF00126">
    <property type="entry name" value="HTH_1"/>
    <property type="match status" value="1"/>
</dbReference>
<dbReference type="GO" id="GO:0003700">
    <property type="term" value="F:DNA-binding transcription factor activity"/>
    <property type="evidence" value="ECO:0007669"/>
    <property type="project" value="InterPro"/>
</dbReference>
<gene>
    <name evidence="6" type="ORF">C5L14_19145</name>
</gene>
<keyword evidence="4" id="KW-0804">Transcription</keyword>
<evidence type="ECO:0000313" key="6">
    <source>
        <dbReference type="EMBL" id="PRH85682.1"/>
    </source>
</evidence>
<sequence>MGSCRNLYVPETVMRISDYMVRNLRTFCAVVEHGGFGGAQAVLGAGQSVISTHLKDLELALGFTLCQRGRGGFSLTPKGEAVYHEAKRMLGSLETCEANLGVLRKILTGHLRVGIVDSEADNPDLPVHRAVRRFFAREQQVRLSLEVGTPEALGKGLQNGDIHVAIGPFPNRQANIDYAPVYVEEHALYCGRSHPLFDADPALITPALIARHPMTVRPYLHRAELAALQDPLITASVSNMEAQAVLIRSGCFLGFLPVHFASKWVERGEMRTLDGPGLVWRSQFYIALRVQPEPTEVARQFTRDLAATLALPEMGERLG</sequence>
<evidence type="ECO:0000256" key="3">
    <source>
        <dbReference type="ARBA" id="ARBA00023125"/>
    </source>
</evidence>
<dbReference type="PANTHER" id="PTHR30126:SF98">
    <property type="entry name" value="HTH-TYPE TRANSCRIPTIONAL ACTIVATOR BAUR"/>
    <property type="match status" value="1"/>
</dbReference>
<reference evidence="6 7" key="1">
    <citation type="submission" date="2018-02" db="EMBL/GenBank/DDBJ databases">
        <title>Whole genome sequencing of endophytic bacterium.</title>
        <authorList>
            <person name="Eedara R."/>
            <person name="Podile A.R."/>
        </authorList>
    </citation>
    <scope>NUCLEOTIDE SEQUENCE [LARGE SCALE GENOMIC DNA]</scope>
    <source>
        <strain evidence="6 7">RP1T</strain>
    </source>
</reference>
<evidence type="ECO:0000256" key="4">
    <source>
        <dbReference type="ARBA" id="ARBA00023163"/>
    </source>
</evidence>
<organism evidence="6 7">
    <name type="scientific">Labrys okinawensis</name>
    <dbReference type="NCBI Taxonomy" id="346911"/>
    <lineage>
        <taxon>Bacteria</taxon>
        <taxon>Pseudomonadati</taxon>
        <taxon>Pseudomonadota</taxon>
        <taxon>Alphaproteobacteria</taxon>
        <taxon>Hyphomicrobiales</taxon>
        <taxon>Xanthobacteraceae</taxon>
        <taxon>Labrys</taxon>
    </lineage>
</organism>
<dbReference type="SUPFAM" id="SSF53850">
    <property type="entry name" value="Periplasmic binding protein-like II"/>
    <property type="match status" value="1"/>
</dbReference>
<keyword evidence="3" id="KW-0238">DNA-binding</keyword>
<accession>A0A2S9Q8J8</accession>
<dbReference type="Proteomes" id="UP000237682">
    <property type="component" value="Unassembled WGS sequence"/>
</dbReference>
<dbReference type="EMBL" id="PUEJ01000007">
    <property type="protein sequence ID" value="PRH85682.1"/>
    <property type="molecule type" value="Genomic_DNA"/>
</dbReference>
<dbReference type="GO" id="GO:0000976">
    <property type="term" value="F:transcription cis-regulatory region binding"/>
    <property type="evidence" value="ECO:0007669"/>
    <property type="project" value="TreeGrafter"/>
</dbReference>
<proteinExistence type="inferred from homology"/>
<name>A0A2S9Q8J8_9HYPH</name>
<dbReference type="CDD" id="cd05466">
    <property type="entry name" value="PBP2_LTTR_substrate"/>
    <property type="match status" value="1"/>
</dbReference>
<dbReference type="PANTHER" id="PTHR30126">
    <property type="entry name" value="HTH-TYPE TRANSCRIPTIONAL REGULATOR"/>
    <property type="match status" value="1"/>
</dbReference>
<evidence type="ECO:0000313" key="7">
    <source>
        <dbReference type="Proteomes" id="UP000237682"/>
    </source>
</evidence>
<dbReference type="PROSITE" id="PS50931">
    <property type="entry name" value="HTH_LYSR"/>
    <property type="match status" value="1"/>
</dbReference>
<dbReference type="InterPro" id="IPR036388">
    <property type="entry name" value="WH-like_DNA-bd_sf"/>
</dbReference>
<dbReference type="SUPFAM" id="SSF46785">
    <property type="entry name" value="Winged helix' DNA-binding domain"/>
    <property type="match status" value="1"/>
</dbReference>
<keyword evidence="7" id="KW-1185">Reference proteome</keyword>
<protein>
    <submittedName>
        <fullName evidence="6">LysR family transcriptional regulator</fullName>
    </submittedName>
</protein>
<dbReference type="Gene3D" id="3.40.190.290">
    <property type="match status" value="1"/>
</dbReference>